<evidence type="ECO:0000259" key="2">
    <source>
        <dbReference type="SMART" id="SM00034"/>
    </source>
</evidence>
<keyword evidence="1" id="KW-0732">Signal</keyword>
<gene>
    <name evidence="3" type="ORF">L596_027446</name>
</gene>
<feature type="signal peptide" evidence="1">
    <location>
        <begin position="1"/>
        <end position="20"/>
    </location>
</feature>
<dbReference type="SUPFAM" id="SSF56436">
    <property type="entry name" value="C-type lectin-like"/>
    <property type="match status" value="1"/>
</dbReference>
<reference evidence="3 4" key="2">
    <citation type="journal article" date="2019" name="G3 (Bethesda)">
        <title>Hybrid Assembly of the Genome of the Entomopathogenic Nematode Steinernema carpocapsae Identifies the X-Chromosome.</title>
        <authorList>
            <person name="Serra L."/>
            <person name="Macchietto M."/>
            <person name="Macias-Munoz A."/>
            <person name="McGill C.J."/>
            <person name="Rodriguez I.M."/>
            <person name="Rodriguez B."/>
            <person name="Murad R."/>
            <person name="Mortazavi A."/>
        </authorList>
    </citation>
    <scope>NUCLEOTIDE SEQUENCE [LARGE SCALE GENOMIC DNA]</scope>
    <source>
        <strain evidence="3 4">ALL</strain>
    </source>
</reference>
<dbReference type="Gene3D" id="3.10.100.10">
    <property type="entry name" value="Mannose-Binding Protein A, subunit A"/>
    <property type="match status" value="1"/>
</dbReference>
<dbReference type="SMART" id="SM00034">
    <property type="entry name" value="CLECT"/>
    <property type="match status" value="1"/>
</dbReference>
<protein>
    <recommendedName>
        <fullName evidence="2">C-type lectin domain-containing protein</fullName>
    </recommendedName>
</protein>
<dbReference type="Proteomes" id="UP000298663">
    <property type="component" value="Unassembled WGS sequence"/>
</dbReference>
<reference evidence="3 4" key="1">
    <citation type="journal article" date="2015" name="Genome Biol.">
        <title>Comparative genomics of Steinernema reveals deeply conserved gene regulatory networks.</title>
        <authorList>
            <person name="Dillman A.R."/>
            <person name="Macchietto M."/>
            <person name="Porter C.F."/>
            <person name="Rogers A."/>
            <person name="Williams B."/>
            <person name="Antoshechkin I."/>
            <person name="Lee M.M."/>
            <person name="Goodwin Z."/>
            <person name="Lu X."/>
            <person name="Lewis E.E."/>
            <person name="Goodrich-Blair H."/>
            <person name="Stock S.P."/>
            <person name="Adams B.J."/>
            <person name="Sternberg P.W."/>
            <person name="Mortazavi A."/>
        </authorList>
    </citation>
    <scope>NUCLEOTIDE SEQUENCE [LARGE SCALE GENOMIC DNA]</scope>
    <source>
        <strain evidence="3 4">ALL</strain>
    </source>
</reference>
<name>A0A4U5M4C7_STECR</name>
<evidence type="ECO:0000256" key="1">
    <source>
        <dbReference type="SAM" id="SignalP"/>
    </source>
</evidence>
<feature type="chain" id="PRO_5020867602" description="C-type lectin domain-containing protein" evidence="1">
    <location>
        <begin position="21"/>
        <end position="310"/>
    </location>
</feature>
<accession>A0A4U5M4C7</accession>
<evidence type="ECO:0000313" key="3">
    <source>
        <dbReference type="EMBL" id="TKR63637.1"/>
    </source>
</evidence>
<evidence type="ECO:0000313" key="4">
    <source>
        <dbReference type="Proteomes" id="UP000298663"/>
    </source>
</evidence>
<organism evidence="3 4">
    <name type="scientific">Steinernema carpocapsae</name>
    <name type="common">Entomopathogenic nematode</name>
    <dbReference type="NCBI Taxonomy" id="34508"/>
    <lineage>
        <taxon>Eukaryota</taxon>
        <taxon>Metazoa</taxon>
        <taxon>Ecdysozoa</taxon>
        <taxon>Nematoda</taxon>
        <taxon>Chromadorea</taxon>
        <taxon>Rhabditida</taxon>
        <taxon>Tylenchina</taxon>
        <taxon>Panagrolaimomorpha</taxon>
        <taxon>Strongyloidoidea</taxon>
        <taxon>Steinernematidae</taxon>
        <taxon>Steinernema</taxon>
    </lineage>
</organism>
<dbReference type="EMBL" id="AZBU02000010">
    <property type="protein sequence ID" value="TKR63637.1"/>
    <property type="molecule type" value="Genomic_DNA"/>
</dbReference>
<keyword evidence="4" id="KW-1185">Reference proteome</keyword>
<dbReference type="AlphaFoldDB" id="A0A4U5M4C7"/>
<sequence>MTPSWLLLLCYLLSYQESEGALIQYTEISEVVHIKFNGPLHETVVETKQQCVERAYQHIITTGAMTKMDNGSVLCQLMRYLAVVSSQPDKERNKNVVFFMVDLRNQDTCSATTTKVADIMSDFSKCDKDIKRKLLCEDLKDLKAGCTDNTNSVCNRKHCADGGFYTFAKASKKCLSSERIERGTPGNFILNKCAESYNGSSISINSEEENDEIGARAVMIGLHIPDGVRWSKDSFEWLDGFTSSYRNWAEGYPKEGKGNFVYLHGSDTAEGYAGKWINFDSANSFELLELNQEVVVFCSRPRLEKLMHVN</sequence>
<dbReference type="InterPro" id="IPR016186">
    <property type="entry name" value="C-type_lectin-like/link_sf"/>
</dbReference>
<dbReference type="InterPro" id="IPR016187">
    <property type="entry name" value="CTDL_fold"/>
</dbReference>
<comment type="caution">
    <text evidence="3">The sequence shown here is derived from an EMBL/GenBank/DDBJ whole genome shotgun (WGS) entry which is preliminary data.</text>
</comment>
<feature type="domain" description="C-type lectin" evidence="2">
    <location>
        <begin position="159"/>
        <end position="292"/>
    </location>
</feature>
<dbReference type="InterPro" id="IPR001304">
    <property type="entry name" value="C-type_lectin-like"/>
</dbReference>
<proteinExistence type="predicted"/>